<proteinExistence type="predicted"/>
<keyword evidence="2" id="KW-1185">Reference proteome</keyword>
<gene>
    <name evidence="1" type="ORF">GCM10010387_01100</name>
</gene>
<comment type="caution">
    <text evidence="1">The sequence shown here is derived from an EMBL/GenBank/DDBJ whole genome shotgun (WGS) entry which is preliminary data.</text>
</comment>
<dbReference type="AlphaFoldDB" id="A0A918PJ97"/>
<reference evidence="1" key="1">
    <citation type="journal article" date="2014" name="Int. J. Syst. Evol. Microbiol.">
        <title>Complete genome sequence of Corynebacterium casei LMG S-19264T (=DSM 44701T), isolated from a smear-ripened cheese.</title>
        <authorList>
            <consortium name="US DOE Joint Genome Institute (JGI-PGF)"/>
            <person name="Walter F."/>
            <person name="Albersmeier A."/>
            <person name="Kalinowski J."/>
            <person name="Ruckert C."/>
        </authorList>
    </citation>
    <scope>NUCLEOTIDE SEQUENCE</scope>
    <source>
        <strain evidence="1">JCM 4988</strain>
    </source>
</reference>
<evidence type="ECO:0000313" key="2">
    <source>
        <dbReference type="Proteomes" id="UP000630936"/>
    </source>
</evidence>
<protein>
    <submittedName>
        <fullName evidence="1">Uncharacterized protein</fullName>
    </submittedName>
</protein>
<dbReference type="Proteomes" id="UP000630936">
    <property type="component" value="Unassembled WGS sequence"/>
</dbReference>
<accession>A0A918PJ97</accession>
<dbReference type="RefSeq" id="WP_190120816.1">
    <property type="nucleotide sequence ID" value="NZ_BMWG01000001.1"/>
</dbReference>
<evidence type="ECO:0000313" key="1">
    <source>
        <dbReference type="EMBL" id="GGZ12950.1"/>
    </source>
</evidence>
<sequence length="194" mass="19794">MNFDSPLTALFPGASGRTVTALSAHRETAGGTALSVPELARESSVAATQLESVLFRLGLLGMVEPRRRGEDVRVVEGHIVWDAVGQLADLRGRLVDEVRRRAAEGLAPPPALLAVRGKVADGTAAHPADLLEIVAVAPDGAPADWPARLDALAALLSRDLGNLVTVHLAPAVDEALAGPGPGTVVIGPGPGSGP</sequence>
<organism evidence="1 2">
    <name type="scientific">Streptomyces inusitatus</name>
    <dbReference type="NCBI Taxonomy" id="68221"/>
    <lineage>
        <taxon>Bacteria</taxon>
        <taxon>Bacillati</taxon>
        <taxon>Actinomycetota</taxon>
        <taxon>Actinomycetes</taxon>
        <taxon>Kitasatosporales</taxon>
        <taxon>Streptomycetaceae</taxon>
        <taxon>Streptomyces</taxon>
    </lineage>
</organism>
<dbReference type="EMBL" id="BMWG01000001">
    <property type="protein sequence ID" value="GGZ12950.1"/>
    <property type="molecule type" value="Genomic_DNA"/>
</dbReference>
<name>A0A918PJ97_9ACTN</name>
<reference evidence="1" key="2">
    <citation type="submission" date="2020-09" db="EMBL/GenBank/DDBJ databases">
        <authorList>
            <person name="Sun Q."/>
            <person name="Ohkuma M."/>
        </authorList>
    </citation>
    <scope>NUCLEOTIDE SEQUENCE</scope>
    <source>
        <strain evidence="1">JCM 4988</strain>
    </source>
</reference>